<dbReference type="EMBL" id="JAKUCV010001038">
    <property type="protein sequence ID" value="KAJ4847939.1"/>
    <property type="molecule type" value="Genomic_DNA"/>
</dbReference>
<proteinExistence type="predicted"/>
<name>A0A9Q0GCY0_9ROSI</name>
<comment type="caution">
    <text evidence="2">The sequence shown here is derived from an EMBL/GenBank/DDBJ whole genome shotgun (WGS) entry which is preliminary data.</text>
</comment>
<dbReference type="GO" id="GO:0005759">
    <property type="term" value="C:mitochondrial matrix"/>
    <property type="evidence" value="ECO:0007669"/>
    <property type="project" value="InterPro"/>
</dbReference>
<reference evidence="2" key="1">
    <citation type="submission" date="2022-02" db="EMBL/GenBank/DDBJ databases">
        <authorList>
            <person name="Henning P.M."/>
            <person name="McCubbin A.G."/>
            <person name="Shore J.S."/>
        </authorList>
    </citation>
    <scope>NUCLEOTIDE SEQUENCE</scope>
    <source>
        <strain evidence="2">F60SS</strain>
        <tissue evidence="2">Leaves</tissue>
    </source>
</reference>
<dbReference type="Pfam" id="PF02330">
    <property type="entry name" value="MAM33"/>
    <property type="match status" value="1"/>
</dbReference>
<dbReference type="PANTHER" id="PTHR10826">
    <property type="entry name" value="COMPLEMENT COMPONENT 1"/>
    <property type="match status" value="1"/>
</dbReference>
<dbReference type="Proteomes" id="UP001141552">
    <property type="component" value="Unassembled WGS sequence"/>
</dbReference>
<evidence type="ECO:0000313" key="3">
    <source>
        <dbReference type="Proteomes" id="UP001141552"/>
    </source>
</evidence>
<evidence type="ECO:0000313" key="2">
    <source>
        <dbReference type="EMBL" id="KAJ4847939.1"/>
    </source>
</evidence>
<dbReference type="OrthoDB" id="278212at2759"/>
<dbReference type="AlphaFoldDB" id="A0A9Q0GCY0"/>
<dbReference type="Gene3D" id="3.10.280.10">
    <property type="entry name" value="Mitochondrial glycoprotein"/>
    <property type="match status" value="1"/>
</dbReference>
<gene>
    <name evidence="2" type="ORF">Tsubulata_040433</name>
</gene>
<protein>
    <recommendedName>
        <fullName evidence="4">Mitochondrial glycoprotein</fullName>
    </recommendedName>
</protein>
<sequence length="254" mass="28504">MALNSVLRIASKSVVPLAIRAAGSPRCFHGAVPAVLLTVEKHRIGRQISPRNFVPCPSSAAYSSQTSDANLVRVLESEIDCADKPEHDNNFPARFPFEINDNLGERTVTLSRRFQDEIIKVEVDMPNVDDEEDEDDDENDEDDDEAAGGDNLPLVVKITKGSGEYLEFGITAFADEITIDSLSVKNPNNADDQLAYEGPNFEDLDDNLQKAFYKYLDARGINPHTTNVLFEYMTNKDSREYLQWLQNLKNFVEK</sequence>
<dbReference type="InterPro" id="IPR036561">
    <property type="entry name" value="MAM33_sf"/>
</dbReference>
<dbReference type="PANTHER" id="PTHR10826:SF27">
    <property type="entry name" value="OS06G0326500 PROTEIN"/>
    <property type="match status" value="1"/>
</dbReference>
<feature type="region of interest" description="Disordered" evidence="1">
    <location>
        <begin position="122"/>
        <end position="152"/>
    </location>
</feature>
<feature type="compositionally biased region" description="Acidic residues" evidence="1">
    <location>
        <begin position="127"/>
        <end position="147"/>
    </location>
</feature>
<accession>A0A9Q0GCY0</accession>
<reference evidence="2" key="2">
    <citation type="journal article" date="2023" name="Plants (Basel)">
        <title>Annotation of the Turnera subulata (Passifloraceae) Draft Genome Reveals the S-Locus Evolved after the Divergence of Turneroideae from Passifloroideae in a Stepwise Manner.</title>
        <authorList>
            <person name="Henning P.M."/>
            <person name="Roalson E.H."/>
            <person name="Mir W."/>
            <person name="McCubbin A.G."/>
            <person name="Shore J.S."/>
        </authorList>
    </citation>
    <scope>NUCLEOTIDE SEQUENCE</scope>
    <source>
        <strain evidence="2">F60SS</strain>
    </source>
</reference>
<evidence type="ECO:0008006" key="4">
    <source>
        <dbReference type="Google" id="ProtNLM"/>
    </source>
</evidence>
<dbReference type="InterPro" id="IPR003428">
    <property type="entry name" value="MAM33"/>
</dbReference>
<evidence type="ECO:0000256" key="1">
    <source>
        <dbReference type="SAM" id="MobiDB-lite"/>
    </source>
</evidence>
<organism evidence="2 3">
    <name type="scientific">Turnera subulata</name>
    <dbReference type="NCBI Taxonomy" id="218843"/>
    <lineage>
        <taxon>Eukaryota</taxon>
        <taxon>Viridiplantae</taxon>
        <taxon>Streptophyta</taxon>
        <taxon>Embryophyta</taxon>
        <taxon>Tracheophyta</taxon>
        <taxon>Spermatophyta</taxon>
        <taxon>Magnoliopsida</taxon>
        <taxon>eudicotyledons</taxon>
        <taxon>Gunneridae</taxon>
        <taxon>Pentapetalae</taxon>
        <taxon>rosids</taxon>
        <taxon>fabids</taxon>
        <taxon>Malpighiales</taxon>
        <taxon>Passifloraceae</taxon>
        <taxon>Turnera</taxon>
    </lineage>
</organism>
<dbReference type="SUPFAM" id="SSF54529">
    <property type="entry name" value="Mitochondrial glycoprotein MAM33-like"/>
    <property type="match status" value="1"/>
</dbReference>
<keyword evidence="3" id="KW-1185">Reference proteome</keyword>